<reference evidence="2 3" key="1">
    <citation type="submission" date="2020-02" db="EMBL/GenBank/DDBJ databases">
        <title>Genome sequences of Thiorhodococcus mannitoliphagus and Thiorhodococcus minor, purple sulfur photosynthetic bacteria in the gammaproteobacterial family, Chromatiaceae.</title>
        <authorList>
            <person name="Aviles F.A."/>
            <person name="Meyer T.E."/>
            <person name="Kyndt J.A."/>
        </authorList>
    </citation>
    <scope>NUCLEOTIDE SEQUENCE [LARGE SCALE GENOMIC DNA]</scope>
    <source>
        <strain evidence="2 3">DSM 11518</strain>
    </source>
</reference>
<feature type="chain" id="PRO_5027004811" description="Chromosome partition protein Smc" evidence="1">
    <location>
        <begin position="23"/>
        <end position="65"/>
    </location>
</feature>
<organism evidence="2 3">
    <name type="scientific">Thiorhodococcus minor</name>
    <dbReference type="NCBI Taxonomy" id="57489"/>
    <lineage>
        <taxon>Bacteria</taxon>
        <taxon>Pseudomonadati</taxon>
        <taxon>Pseudomonadota</taxon>
        <taxon>Gammaproteobacteria</taxon>
        <taxon>Chromatiales</taxon>
        <taxon>Chromatiaceae</taxon>
        <taxon>Thiorhodococcus</taxon>
    </lineage>
</organism>
<evidence type="ECO:0000256" key="1">
    <source>
        <dbReference type="SAM" id="SignalP"/>
    </source>
</evidence>
<dbReference type="PROSITE" id="PS51257">
    <property type="entry name" value="PROKAR_LIPOPROTEIN"/>
    <property type="match status" value="1"/>
</dbReference>
<accession>A0A6M0JSV6</accession>
<gene>
    <name evidence="2" type="ORF">G3446_01500</name>
</gene>
<evidence type="ECO:0000313" key="3">
    <source>
        <dbReference type="Proteomes" id="UP000483379"/>
    </source>
</evidence>
<sequence>MIKIVKVASLSAAALLTTSLLGGCTTDQTARDMAQQALDTANSAQACCNSNTERLDRMYQKIMGK</sequence>
<protein>
    <recommendedName>
        <fullName evidence="4">Chromosome partition protein Smc</fullName>
    </recommendedName>
</protein>
<comment type="caution">
    <text evidence="2">The sequence shown here is derived from an EMBL/GenBank/DDBJ whole genome shotgun (WGS) entry which is preliminary data.</text>
</comment>
<feature type="signal peptide" evidence="1">
    <location>
        <begin position="1"/>
        <end position="22"/>
    </location>
</feature>
<evidence type="ECO:0000313" key="2">
    <source>
        <dbReference type="EMBL" id="NEV60578.1"/>
    </source>
</evidence>
<evidence type="ECO:0008006" key="4">
    <source>
        <dbReference type="Google" id="ProtNLM"/>
    </source>
</evidence>
<dbReference type="RefSeq" id="WP_164450627.1">
    <property type="nucleotide sequence ID" value="NZ_JAAIJQ010000003.1"/>
</dbReference>
<dbReference type="EMBL" id="JAAIJQ010000003">
    <property type="protein sequence ID" value="NEV60578.1"/>
    <property type="molecule type" value="Genomic_DNA"/>
</dbReference>
<proteinExistence type="predicted"/>
<dbReference type="Pfam" id="PF11839">
    <property type="entry name" value="Alanine_zipper"/>
    <property type="match status" value="1"/>
</dbReference>
<name>A0A6M0JSV6_9GAMM</name>
<dbReference type="Proteomes" id="UP000483379">
    <property type="component" value="Unassembled WGS sequence"/>
</dbReference>
<keyword evidence="3" id="KW-1185">Reference proteome</keyword>
<dbReference type="AlphaFoldDB" id="A0A6M0JSV6"/>
<dbReference type="InterPro" id="IPR021793">
    <property type="entry name" value="Oprl"/>
</dbReference>
<keyword evidence="1" id="KW-0732">Signal</keyword>